<proteinExistence type="predicted"/>
<reference evidence="3" key="1">
    <citation type="submission" date="2021-01" db="EMBL/GenBank/DDBJ databases">
        <authorList>
            <consortium name="Genoscope - CEA"/>
            <person name="William W."/>
        </authorList>
    </citation>
    <scope>NUCLEOTIDE SEQUENCE</scope>
</reference>
<dbReference type="Proteomes" id="UP000683925">
    <property type="component" value="Unassembled WGS sequence"/>
</dbReference>
<feature type="compositionally biased region" description="Polar residues" evidence="2">
    <location>
        <begin position="355"/>
        <end position="365"/>
    </location>
</feature>
<dbReference type="AlphaFoldDB" id="A0A8S1UP78"/>
<keyword evidence="4" id="KW-1185">Reference proteome</keyword>
<feature type="region of interest" description="Disordered" evidence="2">
    <location>
        <begin position="433"/>
        <end position="454"/>
    </location>
</feature>
<dbReference type="EMBL" id="CAJJDP010000047">
    <property type="protein sequence ID" value="CAD8165977.1"/>
    <property type="molecule type" value="Genomic_DNA"/>
</dbReference>
<evidence type="ECO:0000313" key="3">
    <source>
        <dbReference type="EMBL" id="CAD8165977.1"/>
    </source>
</evidence>
<gene>
    <name evidence="3" type="ORF">POCTA_138.1.T0470223</name>
</gene>
<feature type="compositionally biased region" description="Polar residues" evidence="2">
    <location>
        <begin position="391"/>
        <end position="413"/>
    </location>
</feature>
<comment type="caution">
    <text evidence="3">The sequence shown here is derived from an EMBL/GenBank/DDBJ whole genome shotgun (WGS) entry which is preliminary data.</text>
</comment>
<feature type="compositionally biased region" description="Polar residues" evidence="2">
    <location>
        <begin position="372"/>
        <end position="383"/>
    </location>
</feature>
<feature type="coiled-coil region" evidence="1">
    <location>
        <begin position="639"/>
        <end position="692"/>
    </location>
</feature>
<name>A0A8S1UP78_PAROT</name>
<evidence type="ECO:0000313" key="4">
    <source>
        <dbReference type="Proteomes" id="UP000683925"/>
    </source>
</evidence>
<protein>
    <submittedName>
        <fullName evidence="3">Uncharacterized protein</fullName>
    </submittedName>
</protein>
<keyword evidence="1" id="KW-0175">Coiled coil</keyword>
<feature type="region of interest" description="Disordered" evidence="2">
    <location>
        <begin position="348"/>
        <end position="413"/>
    </location>
</feature>
<organism evidence="3 4">
    <name type="scientific">Paramecium octaurelia</name>
    <dbReference type="NCBI Taxonomy" id="43137"/>
    <lineage>
        <taxon>Eukaryota</taxon>
        <taxon>Sar</taxon>
        <taxon>Alveolata</taxon>
        <taxon>Ciliophora</taxon>
        <taxon>Intramacronucleata</taxon>
        <taxon>Oligohymenophorea</taxon>
        <taxon>Peniculida</taxon>
        <taxon>Parameciidae</taxon>
        <taxon>Paramecium</taxon>
    </lineage>
</organism>
<evidence type="ECO:0000256" key="1">
    <source>
        <dbReference type="SAM" id="Coils"/>
    </source>
</evidence>
<dbReference type="OMA" id="ELNANQF"/>
<feature type="coiled-coil region" evidence="1">
    <location>
        <begin position="198"/>
        <end position="272"/>
    </location>
</feature>
<dbReference type="OrthoDB" id="307513at2759"/>
<accession>A0A8S1UP78</accession>
<evidence type="ECO:0000256" key="2">
    <source>
        <dbReference type="SAM" id="MobiDB-lite"/>
    </source>
</evidence>
<feature type="coiled-coil region" evidence="1">
    <location>
        <begin position="80"/>
        <end position="128"/>
    </location>
</feature>
<sequence length="934" mass="110747">MNSSIKFPENDEIANHKMKALELNANQFQAQLKPLFNENTKLKQHVIGLNFFIEERKLQLSNLISDTGPNGEDRVLVKAVADFKQICDLLEEEILRLNNTIVENTNDNSKLQIVIKQLKEKLQCETDRFFQEKQSLIDQNRRLNEYHKQQSIHWEQNVNRMKMKIEDIWSRNLQLEQKINNIHKHYKYQLEERSLIQNQLLMQLNLEKQEQLEKFENERRSYLQQLEMFSNKLNESKAILINEYEYKIQSQKMKLENQIQKLTDDCSDYRTKFLNIIEKNKILQYQIERQAPQFEALEKEIQDQKYKVFLCDETIKTKDGTLQQKQVLIDQLNEQIKKLKQEKGLYGMREHSKKQGSNTNQNKTQSPDKIHQQTKQSQIQRQGTKQREQIRQPSNPDSQIHSSAQRKYQSKQDFTFEDTTIEQYVENNKQEMMQTMQQSKEQSRTSSVDETQNSPIPFIKIVNNEMQRTNNTDQFQQHLAGNNQSLSVTQGAWSLYNEVAIQCDLSQIIDSTKISNYEIQIAKLNDDFLRQKDEYEFHLKCKEDEIIGIQEQIKLQKSVFESNQEKQLKDIQRQQQEDLIQKDNAIKQLELVLIEKDAKIQMQLDSENIYQAVIDQLNNKLNQVGFGQNDLILKFQDDIKQMEVEHQIEQKRLLDVNEKLKQTHKQEIENLNNQHQLDQEQLIQEKTRLQEQQVEHEHYIRSTNDLLEQAKSKEFLLDNYRRELLKTNEIVKYLSLEIENYKKINNIFRSKNEHSSNNFLYNGMGFLPTEVQDKIKQKMIKAKQKKQPSNILKDVYAMNFQLQKGAKMKSAKLVAMNANSLDQKQQKADVKFKLETLNELNDSLPKINSKNVQECPDRSASDRKHKIIHKNLRSKTQQEDYTDSDPKRMLQDINSREILLIQSSQMLLSQIKFQPYDKKNSSLIKKNNHSTSKI</sequence>